<evidence type="ECO:0000313" key="4">
    <source>
        <dbReference type="Proteomes" id="UP000092666"/>
    </source>
</evidence>
<keyword evidence="2" id="KW-0812">Transmembrane</keyword>
<reference evidence="3 4" key="1">
    <citation type="submission" date="2013-07" db="EMBL/GenBank/DDBJ databases">
        <title>The Genome Sequence of Cryptococcus heveanensis BCC8398.</title>
        <authorList>
            <consortium name="The Broad Institute Genome Sequencing Platform"/>
            <person name="Cuomo C."/>
            <person name="Litvintseva A."/>
            <person name="Chen Y."/>
            <person name="Heitman J."/>
            <person name="Sun S."/>
            <person name="Springer D."/>
            <person name="Dromer F."/>
            <person name="Young S.K."/>
            <person name="Zeng Q."/>
            <person name="Gargeya S."/>
            <person name="Fitzgerald M."/>
            <person name="Abouelleil A."/>
            <person name="Alvarado L."/>
            <person name="Berlin A.M."/>
            <person name="Chapman S.B."/>
            <person name="Dewar J."/>
            <person name="Goldberg J."/>
            <person name="Griggs A."/>
            <person name="Gujja S."/>
            <person name="Hansen M."/>
            <person name="Howarth C."/>
            <person name="Imamovic A."/>
            <person name="Larimer J."/>
            <person name="McCowan C."/>
            <person name="Murphy C."/>
            <person name="Pearson M."/>
            <person name="Priest M."/>
            <person name="Roberts A."/>
            <person name="Saif S."/>
            <person name="Shea T."/>
            <person name="Sykes S."/>
            <person name="Wortman J."/>
            <person name="Nusbaum C."/>
            <person name="Birren B."/>
        </authorList>
    </citation>
    <scope>NUCLEOTIDE SEQUENCE [LARGE SCALE GENOMIC DNA]</scope>
    <source>
        <strain evidence="3 4">BCC8398</strain>
    </source>
</reference>
<dbReference type="STRING" id="1296120.A0A1B9GW22"/>
<name>A0A1B9GW22_9TREE</name>
<feature type="transmembrane region" description="Helical" evidence="2">
    <location>
        <begin position="284"/>
        <end position="309"/>
    </location>
</feature>
<dbReference type="AlphaFoldDB" id="A0A1B9GW22"/>
<feature type="compositionally biased region" description="Low complexity" evidence="1">
    <location>
        <begin position="63"/>
        <end position="80"/>
    </location>
</feature>
<evidence type="ECO:0000256" key="1">
    <source>
        <dbReference type="SAM" id="MobiDB-lite"/>
    </source>
</evidence>
<feature type="compositionally biased region" description="Low complexity" evidence="1">
    <location>
        <begin position="1"/>
        <end position="18"/>
    </location>
</feature>
<keyword evidence="2" id="KW-0472">Membrane</keyword>
<evidence type="ECO:0000256" key="2">
    <source>
        <dbReference type="SAM" id="Phobius"/>
    </source>
</evidence>
<feature type="transmembrane region" description="Helical" evidence="2">
    <location>
        <begin position="120"/>
        <end position="142"/>
    </location>
</feature>
<accession>A0A1B9GW22</accession>
<keyword evidence="2" id="KW-1133">Transmembrane helix</keyword>
<proteinExistence type="predicted"/>
<dbReference type="InterPro" id="IPR019431">
    <property type="entry name" value="DUF2417"/>
</dbReference>
<dbReference type="EMBL" id="KI669500">
    <property type="protein sequence ID" value="OCF35228.1"/>
    <property type="molecule type" value="Genomic_DNA"/>
</dbReference>
<protein>
    <recommendedName>
        <fullName evidence="5">AB hydrolase-1 domain-containing protein</fullName>
    </recommendedName>
</protein>
<feature type="transmembrane region" description="Helical" evidence="2">
    <location>
        <begin position="186"/>
        <end position="206"/>
    </location>
</feature>
<dbReference type="Proteomes" id="UP000092666">
    <property type="component" value="Unassembled WGS sequence"/>
</dbReference>
<sequence>MSAANTPSARSSVSSTPSIEHPANLNASANETSTLLPPPSSKPSHSQTHNGVGHSGHPHGRKASVGGRSVSGRSTAGSVRNYGAVSGAGAGRTAPGPAEQAPRVSKAGQRRILTTLPLQATFFTLTILTFASLVLALFLFLNTVLDFSVGPLPYRGSGFTEFWIALIGAWIGLGGVVFFSHPSYLFFLTTLITLLLHIPILFIALLSPSQKRAHSPLIVVPLALTALTLIFTLLSNFLVRRAKKRESERICRMLTDAAGRERAGEDSTARALVGVQGKGFWGRVAGFIGGLFGLIAGLAGSIIVLLLLVDLSISAYDGTLPLPSDHSRLLSVRPSSSQWSINLHLACTSGNSSLPTIVYTSPSGVPGSLALLPSPLAPANEDAENPGRWLFDLQERGEVGRVCTWDRPGYGFSDVLSNADLGGIADALWEGLKVGNIVSRQNKARGKGLMLVGEGYGGLVSRIVASRHPSYVHSLLHLDAQTASTYFDEPSTSVFLSRLTSRLFPSVLTPLSLNRLPSVLLRRSTSLSRILASSYPLPSTARLNEKLRKARLQETMGSQSRTSASFRALLESGHAYPASTPAIVISSKKRMDEDEQWAEAQRVLAQEVTAEEGLMSWKQVNEVGHYVCEGHGKKVCEDAVEKLLRL</sequence>
<reference evidence="4" key="2">
    <citation type="submission" date="2013-12" db="EMBL/GenBank/DDBJ databases">
        <title>Evolution of pathogenesis and genome organization in the Tremellales.</title>
        <authorList>
            <person name="Cuomo C."/>
            <person name="Litvintseva A."/>
            <person name="Heitman J."/>
            <person name="Chen Y."/>
            <person name="Sun S."/>
            <person name="Springer D."/>
            <person name="Dromer F."/>
            <person name="Young S."/>
            <person name="Zeng Q."/>
            <person name="Chapman S."/>
            <person name="Gujja S."/>
            <person name="Saif S."/>
            <person name="Birren B."/>
        </authorList>
    </citation>
    <scope>NUCLEOTIDE SEQUENCE [LARGE SCALE GENOMIC DNA]</scope>
    <source>
        <strain evidence="4">BCC8398</strain>
    </source>
</reference>
<dbReference type="Gene3D" id="3.40.50.1820">
    <property type="entry name" value="alpha/beta hydrolase"/>
    <property type="match status" value="1"/>
</dbReference>
<dbReference type="OrthoDB" id="164921at2759"/>
<dbReference type="SUPFAM" id="SSF53474">
    <property type="entry name" value="alpha/beta-Hydrolases"/>
    <property type="match status" value="1"/>
</dbReference>
<feature type="transmembrane region" description="Helical" evidence="2">
    <location>
        <begin position="162"/>
        <end position="179"/>
    </location>
</feature>
<evidence type="ECO:0008006" key="5">
    <source>
        <dbReference type="Google" id="ProtNLM"/>
    </source>
</evidence>
<dbReference type="InterPro" id="IPR029058">
    <property type="entry name" value="AB_hydrolase_fold"/>
</dbReference>
<dbReference type="Pfam" id="PF10329">
    <property type="entry name" value="DUF2417"/>
    <property type="match status" value="1"/>
</dbReference>
<keyword evidence="4" id="KW-1185">Reference proteome</keyword>
<evidence type="ECO:0000313" key="3">
    <source>
        <dbReference type="EMBL" id="OCF35228.1"/>
    </source>
</evidence>
<organism evidence="3 4">
    <name type="scientific">Kwoniella heveanensis BCC8398</name>
    <dbReference type="NCBI Taxonomy" id="1296120"/>
    <lineage>
        <taxon>Eukaryota</taxon>
        <taxon>Fungi</taxon>
        <taxon>Dikarya</taxon>
        <taxon>Basidiomycota</taxon>
        <taxon>Agaricomycotina</taxon>
        <taxon>Tremellomycetes</taxon>
        <taxon>Tremellales</taxon>
        <taxon>Cryptococcaceae</taxon>
        <taxon>Kwoniella</taxon>
    </lineage>
</organism>
<feature type="transmembrane region" description="Helical" evidence="2">
    <location>
        <begin position="218"/>
        <end position="239"/>
    </location>
</feature>
<gene>
    <name evidence="3" type="ORF">I316_03271</name>
</gene>
<feature type="region of interest" description="Disordered" evidence="1">
    <location>
        <begin position="1"/>
        <end position="106"/>
    </location>
</feature>